<reference evidence="3 4" key="1">
    <citation type="submission" date="2024-07" db="EMBL/GenBank/DDBJ databases">
        <authorList>
            <person name="Ren Q."/>
        </authorList>
    </citation>
    <scope>NUCLEOTIDE SEQUENCE [LARGE SCALE GENOMIC DNA]</scope>
    <source>
        <strain evidence="3 4">REN37</strain>
    </source>
</reference>
<dbReference type="CDD" id="cd01058">
    <property type="entry name" value="AAMH_B"/>
    <property type="match status" value="1"/>
</dbReference>
<organism evidence="3 4">
    <name type="scientific">Isoalcanivorax beigongshangi</name>
    <dbReference type="NCBI Taxonomy" id="3238810"/>
    <lineage>
        <taxon>Bacteria</taxon>
        <taxon>Pseudomonadati</taxon>
        <taxon>Pseudomonadota</taxon>
        <taxon>Gammaproteobacteria</taxon>
        <taxon>Oceanospirillales</taxon>
        <taxon>Alcanivoracaceae</taxon>
        <taxon>Isoalcanivorax</taxon>
    </lineage>
</organism>
<dbReference type="SUPFAM" id="SSF47240">
    <property type="entry name" value="Ferritin-like"/>
    <property type="match status" value="1"/>
</dbReference>
<sequence>MVLEIKTSALEPVRNVYANLERRFGDKAASRYQEATYDLQSVVNFHYRPLWQPQHELNDRARTAIVMSDWYDFKDPRQFYYGAYVQNRAKMQEIAESDFAYFDKRALKDNLSPKVCDYLIHRLLPLRHAESTANLNNMYGCAFGFGTAITQALLYNAMDRLGIAQYLSRIGLLLDHNSGSSLAAAKDSWLHAAEWQGLRALCEQMTVVQDWFEVVLAQNLVLDTLVFDLFYRQMDDKLVADGARDVALLTDFMRSWNKDICRWFDAVVKAAAAESDANRAQLNQWIADWRARAAEALAPIASAALGDDALAQALAALDTRVSKLGLGA</sequence>
<evidence type="ECO:0000256" key="2">
    <source>
        <dbReference type="ARBA" id="ARBA00023033"/>
    </source>
</evidence>
<accession>A0ABV4AG47</accession>
<evidence type="ECO:0000313" key="3">
    <source>
        <dbReference type="EMBL" id="MEY1661031.1"/>
    </source>
</evidence>
<name>A0ABV4AG47_9GAMM</name>
<proteinExistence type="predicted"/>
<keyword evidence="1" id="KW-0560">Oxidoreductase</keyword>
<evidence type="ECO:0000313" key="4">
    <source>
        <dbReference type="Proteomes" id="UP001562065"/>
    </source>
</evidence>
<keyword evidence="2 3" id="KW-0503">Monooxygenase</keyword>
<evidence type="ECO:0000256" key="1">
    <source>
        <dbReference type="ARBA" id="ARBA00023002"/>
    </source>
</evidence>
<dbReference type="Gene3D" id="1.10.620.20">
    <property type="entry name" value="Ribonucleotide Reductase, subunit A"/>
    <property type="match status" value="1"/>
</dbReference>
<dbReference type="Proteomes" id="UP001562065">
    <property type="component" value="Unassembled WGS sequence"/>
</dbReference>
<dbReference type="RefSeq" id="WP_369454269.1">
    <property type="nucleotide sequence ID" value="NZ_JBGCUO010000001.1"/>
</dbReference>
<dbReference type="InterPro" id="IPR012078">
    <property type="entry name" value="MP_mOase_hydro"/>
</dbReference>
<protein>
    <submittedName>
        <fullName evidence="3">Aromatic/alkene monooxygenase hydroxylase subunit beta</fullName>
    </submittedName>
</protein>
<dbReference type="Pfam" id="PF02332">
    <property type="entry name" value="Phenol_Hydrox"/>
    <property type="match status" value="1"/>
</dbReference>
<dbReference type="EMBL" id="JBGCUO010000001">
    <property type="protein sequence ID" value="MEY1661031.1"/>
    <property type="molecule type" value="Genomic_DNA"/>
</dbReference>
<dbReference type="InterPro" id="IPR003430">
    <property type="entry name" value="Phenol_Hydrox"/>
</dbReference>
<dbReference type="InterPro" id="IPR012348">
    <property type="entry name" value="RNR-like"/>
</dbReference>
<dbReference type="GO" id="GO:0004497">
    <property type="term" value="F:monooxygenase activity"/>
    <property type="evidence" value="ECO:0007669"/>
    <property type="project" value="UniProtKB-KW"/>
</dbReference>
<dbReference type="InterPro" id="IPR009078">
    <property type="entry name" value="Ferritin-like_SF"/>
</dbReference>
<gene>
    <name evidence="3" type="ORF">AB5I84_02590</name>
</gene>
<keyword evidence="4" id="KW-1185">Reference proteome</keyword>
<dbReference type="PIRSF" id="PIRSF000040">
    <property type="entry name" value="MMOH_comp"/>
    <property type="match status" value="1"/>
</dbReference>
<comment type="caution">
    <text evidence="3">The sequence shown here is derived from an EMBL/GenBank/DDBJ whole genome shotgun (WGS) entry which is preliminary data.</text>
</comment>